<dbReference type="EMBL" id="NNAY01000265">
    <property type="protein sequence ID" value="OXU29624.1"/>
    <property type="molecule type" value="Genomic_DNA"/>
</dbReference>
<accession>A0A232FFT7</accession>
<name>A0A232FFT7_9HYME</name>
<sequence length="87" mass="10049">MPSSSSPFEVYTAEVPHEFGLYKYILRFNPPYCLSIDEYNWQAFSYSHFENPGITKLSEDNLTITAPTRRRLLSKPASSRSSIQLQQ</sequence>
<organism evidence="1 2">
    <name type="scientific">Trichomalopsis sarcophagae</name>
    <dbReference type="NCBI Taxonomy" id="543379"/>
    <lineage>
        <taxon>Eukaryota</taxon>
        <taxon>Metazoa</taxon>
        <taxon>Ecdysozoa</taxon>
        <taxon>Arthropoda</taxon>
        <taxon>Hexapoda</taxon>
        <taxon>Insecta</taxon>
        <taxon>Pterygota</taxon>
        <taxon>Neoptera</taxon>
        <taxon>Endopterygota</taxon>
        <taxon>Hymenoptera</taxon>
        <taxon>Apocrita</taxon>
        <taxon>Proctotrupomorpha</taxon>
        <taxon>Chalcidoidea</taxon>
        <taxon>Pteromalidae</taxon>
        <taxon>Pteromalinae</taxon>
        <taxon>Trichomalopsis</taxon>
    </lineage>
</organism>
<comment type="caution">
    <text evidence="1">The sequence shown here is derived from an EMBL/GenBank/DDBJ whole genome shotgun (WGS) entry which is preliminary data.</text>
</comment>
<dbReference type="Proteomes" id="UP000215335">
    <property type="component" value="Unassembled WGS sequence"/>
</dbReference>
<evidence type="ECO:0000313" key="2">
    <source>
        <dbReference type="Proteomes" id="UP000215335"/>
    </source>
</evidence>
<evidence type="ECO:0000313" key="1">
    <source>
        <dbReference type="EMBL" id="OXU29624.1"/>
    </source>
</evidence>
<protein>
    <submittedName>
        <fullName evidence="1">Uncharacterized protein</fullName>
    </submittedName>
</protein>
<keyword evidence="2" id="KW-1185">Reference proteome</keyword>
<reference evidence="1 2" key="1">
    <citation type="journal article" date="2017" name="Curr. Biol.">
        <title>The Evolution of Venom by Co-option of Single-Copy Genes.</title>
        <authorList>
            <person name="Martinson E.O."/>
            <person name="Mrinalini"/>
            <person name="Kelkar Y.D."/>
            <person name="Chang C.H."/>
            <person name="Werren J.H."/>
        </authorList>
    </citation>
    <scope>NUCLEOTIDE SEQUENCE [LARGE SCALE GENOMIC DNA]</scope>
    <source>
        <strain evidence="1 2">Alberta</strain>
        <tissue evidence="1">Whole body</tissue>
    </source>
</reference>
<proteinExistence type="predicted"/>
<dbReference type="AlphaFoldDB" id="A0A232FFT7"/>
<gene>
    <name evidence="1" type="ORF">TSAR_009095</name>
</gene>